<dbReference type="GO" id="GO:0052621">
    <property type="term" value="F:diguanylate cyclase activity"/>
    <property type="evidence" value="ECO:0007669"/>
    <property type="project" value="UniProtKB-EC"/>
</dbReference>
<feature type="transmembrane region" description="Helical" evidence="3">
    <location>
        <begin position="185"/>
        <end position="210"/>
    </location>
</feature>
<dbReference type="InterPro" id="IPR000160">
    <property type="entry name" value="GGDEF_dom"/>
</dbReference>
<comment type="caution">
    <text evidence="5">The sequence shown here is derived from an EMBL/GenBank/DDBJ whole genome shotgun (WGS) entry which is preliminary data.</text>
</comment>
<feature type="transmembrane region" description="Helical" evidence="3">
    <location>
        <begin position="153"/>
        <end position="173"/>
    </location>
</feature>
<reference evidence="5 6" key="1">
    <citation type="journal article" date="2019" name="Microorganisms">
        <title>Genome Insights into the Novel Species Microvirga brassicacearum, a Rapeseed Endophyte with Biotechnological Potential.</title>
        <authorList>
            <person name="Jimenez-Gomez A."/>
            <person name="Saati-Santamaria Z."/>
            <person name="Igual J.M."/>
            <person name="Rivas R."/>
            <person name="Mateos P.F."/>
            <person name="Garcia-Fraile P."/>
        </authorList>
    </citation>
    <scope>NUCLEOTIDE SEQUENCE [LARGE SCALE GENOMIC DNA]</scope>
    <source>
        <strain evidence="5 6">CDVBN77</strain>
    </source>
</reference>
<feature type="domain" description="GGDEF" evidence="4">
    <location>
        <begin position="252"/>
        <end position="379"/>
    </location>
</feature>
<dbReference type="EMBL" id="VCMV01000021">
    <property type="protein sequence ID" value="KAB0266477.1"/>
    <property type="molecule type" value="Genomic_DNA"/>
</dbReference>
<dbReference type="PROSITE" id="PS50887">
    <property type="entry name" value="GGDEF"/>
    <property type="match status" value="1"/>
</dbReference>
<dbReference type="AlphaFoldDB" id="A0A5N3P9T8"/>
<feature type="transmembrane region" description="Helical" evidence="3">
    <location>
        <begin position="93"/>
        <end position="115"/>
    </location>
</feature>
<feature type="transmembrane region" description="Helical" evidence="3">
    <location>
        <begin position="121"/>
        <end position="141"/>
    </location>
</feature>
<dbReference type="SUPFAM" id="SSF55073">
    <property type="entry name" value="Nucleotide cyclase"/>
    <property type="match status" value="1"/>
</dbReference>
<feature type="transmembrane region" description="Helical" evidence="3">
    <location>
        <begin position="62"/>
        <end position="81"/>
    </location>
</feature>
<dbReference type="Pfam" id="PF00990">
    <property type="entry name" value="GGDEF"/>
    <property type="match status" value="1"/>
</dbReference>
<keyword evidence="3" id="KW-0812">Transmembrane</keyword>
<accession>A0A5N3P9T8</accession>
<dbReference type="FunFam" id="3.30.70.270:FF:000001">
    <property type="entry name" value="Diguanylate cyclase domain protein"/>
    <property type="match status" value="1"/>
</dbReference>
<gene>
    <name evidence="5" type="ORF">FEZ63_14030</name>
</gene>
<dbReference type="PANTHER" id="PTHR45138">
    <property type="entry name" value="REGULATORY COMPONENTS OF SENSORY TRANSDUCTION SYSTEM"/>
    <property type="match status" value="1"/>
</dbReference>
<evidence type="ECO:0000313" key="5">
    <source>
        <dbReference type="EMBL" id="KAB0266477.1"/>
    </source>
</evidence>
<proteinExistence type="predicted"/>
<dbReference type="GO" id="GO:1902201">
    <property type="term" value="P:negative regulation of bacterial-type flagellum-dependent cell motility"/>
    <property type="evidence" value="ECO:0007669"/>
    <property type="project" value="TreeGrafter"/>
</dbReference>
<dbReference type="Gene3D" id="3.30.70.270">
    <property type="match status" value="1"/>
</dbReference>
<evidence type="ECO:0000256" key="1">
    <source>
        <dbReference type="ARBA" id="ARBA00012528"/>
    </source>
</evidence>
<name>A0A5N3P9T8_9HYPH</name>
<keyword evidence="3" id="KW-0472">Membrane</keyword>
<dbReference type="InterPro" id="IPR043128">
    <property type="entry name" value="Rev_trsase/Diguanyl_cyclase"/>
</dbReference>
<dbReference type="GO" id="GO:0005886">
    <property type="term" value="C:plasma membrane"/>
    <property type="evidence" value="ECO:0007669"/>
    <property type="project" value="TreeGrafter"/>
</dbReference>
<feature type="transmembrane region" description="Helical" evidence="3">
    <location>
        <begin position="38"/>
        <end position="56"/>
    </location>
</feature>
<evidence type="ECO:0000256" key="3">
    <source>
        <dbReference type="SAM" id="Phobius"/>
    </source>
</evidence>
<evidence type="ECO:0000313" key="6">
    <source>
        <dbReference type="Proteomes" id="UP000325684"/>
    </source>
</evidence>
<feature type="transmembrane region" description="Helical" evidence="3">
    <location>
        <begin position="6"/>
        <end position="26"/>
    </location>
</feature>
<organism evidence="5 6">
    <name type="scientific">Microvirga brassicacearum</name>
    <dbReference type="NCBI Taxonomy" id="2580413"/>
    <lineage>
        <taxon>Bacteria</taxon>
        <taxon>Pseudomonadati</taxon>
        <taxon>Pseudomonadota</taxon>
        <taxon>Alphaproteobacteria</taxon>
        <taxon>Hyphomicrobiales</taxon>
        <taxon>Methylobacteriaceae</taxon>
        <taxon>Microvirga</taxon>
    </lineage>
</organism>
<dbReference type="RefSeq" id="WP_150945482.1">
    <property type="nucleotide sequence ID" value="NZ_VCMV01000021.1"/>
</dbReference>
<dbReference type="InterPro" id="IPR050469">
    <property type="entry name" value="Diguanylate_Cyclase"/>
</dbReference>
<comment type="catalytic activity">
    <reaction evidence="2">
        <text>2 GTP = 3',3'-c-di-GMP + 2 diphosphate</text>
        <dbReference type="Rhea" id="RHEA:24898"/>
        <dbReference type="ChEBI" id="CHEBI:33019"/>
        <dbReference type="ChEBI" id="CHEBI:37565"/>
        <dbReference type="ChEBI" id="CHEBI:58805"/>
        <dbReference type="EC" id="2.7.7.65"/>
    </reaction>
</comment>
<keyword evidence="6" id="KW-1185">Reference proteome</keyword>
<dbReference type="CDD" id="cd01949">
    <property type="entry name" value="GGDEF"/>
    <property type="match status" value="1"/>
</dbReference>
<evidence type="ECO:0000256" key="2">
    <source>
        <dbReference type="ARBA" id="ARBA00034247"/>
    </source>
</evidence>
<dbReference type="Proteomes" id="UP000325684">
    <property type="component" value="Unassembled WGS sequence"/>
</dbReference>
<dbReference type="GO" id="GO:0043709">
    <property type="term" value="P:cell adhesion involved in single-species biofilm formation"/>
    <property type="evidence" value="ECO:0007669"/>
    <property type="project" value="TreeGrafter"/>
</dbReference>
<dbReference type="NCBIfam" id="TIGR00254">
    <property type="entry name" value="GGDEF"/>
    <property type="match status" value="1"/>
</dbReference>
<keyword evidence="3" id="KW-1133">Transmembrane helix</keyword>
<dbReference type="OrthoDB" id="9812260at2"/>
<protein>
    <recommendedName>
        <fullName evidence="1">diguanylate cyclase</fullName>
        <ecNumber evidence="1">2.7.7.65</ecNumber>
    </recommendedName>
</protein>
<evidence type="ECO:0000259" key="4">
    <source>
        <dbReference type="PROSITE" id="PS50887"/>
    </source>
</evidence>
<sequence length="380" mass="41435">MQLSLDGPTIVFTTTMTLVTLGLMLIYNSTPRRGDPSVRFWGLALLLGAMASWGFHKRGEWADIWTIDAANALVIFAYGLLWCGIRLFANRRILYGIALAGPVLWLAACQIAPFYDSATARITLSSTLNAGYLIAASWELIRLREALSSKIPLVGFFLLHAAITLARLPAAAFRPLDADTNLFHTPWVMASALESSVFHIASCFLLLSLAKERSEHRLQRLAALDSLTEISNRRDFMGEAARLLRKARRAGKPCAVLMIDLDHFKKINDESGHQAGDEVLKSVAMVMKANVKPTDLCGRIGGEEFACLLMDCTLDEALGVAERLRGAVSDMIPRVTISIGCASTDHHPLADLEILIGVSDRALYASKNAGRNRVTAALAA</sequence>
<dbReference type="PANTHER" id="PTHR45138:SF9">
    <property type="entry name" value="DIGUANYLATE CYCLASE DGCM-RELATED"/>
    <property type="match status" value="1"/>
</dbReference>
<dbReference type="SMART" id="SM00267">
    <property type="entry name" value="GGDEF"/>
    <property type="match status" value="1"/>
</dbReference>
<dbReference type="EC" id="2.7.7.65" evidence="1"/>
<dbReference type="InterPro" id="IPR029787">
    <property type="entry name" value="Nucleotide_cyclase"/>
</dbReference>